<proteinExistence type="predicted"/>
<accession>A0A1A9W5D3</accession>
<dbReference type="EnsemblMetazoa" id="GBRI006934-RA">
    <property type="protein sequence ID" value="GBRI006934-PA"/>
    <property type="gene ID" value="GBRI006934"/>
</dbReference>
<protein>
    <submittedName>
        <fullName evidence="1">Uncharacterized protein</fullName>
    </submittedName>
</protein>
<dbReference type="AlphaFoldDB" id="A0A1A9W5D3"/>
<reference evidence="1" key="2">
    <citation type="submission" date="2020-05" db="UniProtKB">
        <authorList>
            <consortium name="EnsemblMetazoa"/>
        </authorList>
    </citation>
    <scope>IDENTIFICATION</scope>
    <source>
        <strain evidence="1">IAEA</strain>
    </source>
</reference>
<dbReference type="VEuPathDB" id="VectorBase:GBRI006934"/>
<reference evidence="2" key="1">
    <citation type="submission" date="2014-03" db="EMBL/GenBank/DDBJ databases">
        <authorList>
            <person name="Aksoy S."/>
            <person name="Warren W."/>
            <person name="Wilson R.K."/>
        </authorList>
    </citation>
    <scope>NUCLEOTIDE SEQUENCE [LARGE SCALE GENOMIC DNA]</scope>
    <source>
        <strain evidence="2">IAEA</strain>
    </source>
</reference>
<evidence type="ECO:0000313" key="1">
    <source>
        <dbReference type="EnsemblMetazoa" id="GBRI006934-PA"/>
    </source>
</evidence>
<sequence>MLHVPGSISCIRVAANILGSVTIIATTIAHIASRLDIKTKNVHLRIKGQFHETNEGVSFGRGRFPLGPVVEASISLGTLIPIPELLPDDELVSTLPSSLHKFVEMLLSLSLSMHEIKFTGPISRDMYKLFVFRFKSICNESFRVCE</sequence>
<organism evidence="1 2">
    <name type="scientific">Glossina brevipalpis</name>
    <dbReference type="NCBI Taxonomy" id="37001"/>
    <lineage>
        <taxon>Eukaryota</taxon>
        <taxon>Metazoa</taxon>
        <taxon>Ecdysozoa</taxon>
        <taxon>Arthropoda</taxon>
        <taxon>Hexapoda</taxon>
        <taxon>Insecta</taxon>
        <taxon>Pterygota</taxon>
        <taxon>Neoptera</taxon>
        <taxon>Endopterygota</taxon>
        <taxon>Diptera</taxon>
        <taxon>Brachycera</taxon>
        <taxon>Muscomorpha</taxon>
        <taxon>Hippoboscoidea</taxon>
        <taxon>Glossinidae</taxon>
        <taxon>Glossina</taxon>
    </lineage>
</organism>
<evidence type="ECO:0000313" key="2">
    <source>
        <dbReference type="Proteomes" id="UP000091820"/>
    </source>
</evidence>
<keyword evidence="2" id="KW-1185">Reference proteome</keyword>
<name>A0A1A9W5D3_9MUSC</name>
<dbReference type="Proteomes" id="UP000091820">
    <property type="component" value="Unassembled WGS sequence"/>
</dbReference>